<dbReference type="EMBL" id="CP015267">
    <property type="protein sequence ID" value="ASL16279.1"/>
    <property type="molecule type" value="Genomic_DNA"/>
</dbReference>
<organism evidence="2 4">
    <name type="scientific">Mycobacterium intracellulare subsp. chimaera</name>
    <dbReference type="NCBI Taxonomy" id="222805"/>
    <lineage>
        <taxon>Bacteria</taxon>
        <taxon>Bacillati</taxon>
        <taxon>Actinomycetota</taxon>
        <taxon>Actinomycetes</taxon>
        <taxon>Mycobacteriales</taxon>
        <taxon>Mycobacteriaceae</taxon>
        <taxon>Mycobacterium</taxon>
        <taxon>Mycobacterium avium complex (MAC)</taxon>
    </lineage>
</organism>
<dbReference type="RefSeq" id="WP_089152007.1">
    <property type="nucleotide sequence ID" value="NZ_CP015267.1"/>
</dbReference>
<evidence type="ECO:0000313" key="5">
    <source>
        <dbReference type="Proteomes" id="UP001529272"/>
    </source>
</evidence>
<reference evidence="3" key="3">
    <citation type="submission" date="2023-06" db="EMBL/GenBank/DDBJ databases">
        <authorList>
            <person name="Spilker T."/>
        </authorList>
    </citation>
    <scope>NUCLEOTIDE SEQUENCE</scope>
    <source>
        <strain evidence="3">FLAC1071</strain>
    </source>
</reference>
<keyword evidence="5" id="KW-1185">Reference proteome</keyword>
<dbReference type="Proteomes" id="UP001529272">
    <property type="component" value="Unassembled WGS sequence"/>
</dbReference>
<evidence type="ECO:0000313" key="2">
    <source>
        <dbReference type="EMBL" id="ASL16279.1"/>
    </source>
</evidence>
<name>A0A7U5MMI0_MYCIT</name>
<evidence type="ECO:0000256" key="1">
    <source>
        <dbReference type="SAM" id="MobiDB-lite"/>
    </source>
</evidence>
<feature type="region of interest" description="Disordered" evidence="1">
    <location>
        <begin position="1"/>
        <end position="21"/>
    </location>
</feature>
<dbReference type="AlphaFoldDB" id="A0A7U5MMI0"/>
<proteinExistence type="predicted"/>
<gene>
    <name evidence="2" type="ORF">MYCOZU2_03906</name>
    <name evidence="3" type="ORF">QRB35_26730</name>
</gene>
<accession>A0A7U5MMI0</accession>
<evidence type="ECO:0000313" key="4">
    <source>
        <dbReference type="Proteomes" id="UP000198286"/>
    </source>
</evidence>
<dbReference type="EMBL" id="JASZZX010000041">
    <property type="protein sequence ID" value="MDM3929577.1"/>
    <property type="molecule type" value="Genomic_DNA"/>
</dbReference>
<dbReference type="Proteomes" id="UP000198286">
    <property type="component" value="Chromosome"/>
</dbReference>
<sequence length="75" mass="8315">MSISLEASAHKDRIHAGGATEDTTCGCSVCRSVFEGVEQFERHRARGHCRKLEPEDREERAAIAAARRYDEPVAS</sequence>
<protein>
    <submittedName>
        <fullName evidence="2">Uncharacterized protein</fullName>
    </submittedName>
</protein>
<reference evidence="2 4" key="1">
    <citation type="journal article" date="2017" name="Lancet Infect. Dis.">
        <title>Global outbreak of severe Mycobacterium chimaera disease after cardiac surgery: a molecular epidemiological study.</title>
        <authorList>
            <person name="van Ingen J."/>
            <person name="Kohl T."/>
            <person name="Kranzer K."/>
            <person name="Hasse B."/>
            <person name="Keller P."/>
            <person name="Szafranska A."/>
            <person name="Hillemann D."/>
            <person name="Chand M."/>
            <person name="Schreiber P."/>
            <person name="Sommerstein R."/>
            <person name="Berger C."/>
            <person name="Genoni M."/>
            <person name="Ruegg C."/>
            <person name="Troillet N."/>
            <person name="Widmer A.F."/>
            <person name="Becker S.L."/>
            <person name="Herrmann M."/>
            <person name="Eckmanns T."/>
            <person name="Haller S."/>
            <person name="Hoeller C."/>
            <person name="Debast S.B."/>
            <person name="Wolfhagen M.J."/>
            <person name="Hopman J."/>
            <person name="Kluytmans J."/>
            <person name="Langelaar M."/>
            <person name="Notermans D.W."/>
            <person name="ten Oever J."/>
            <person name="van den Barselaar P."/>
            <person name="Vonk A.B.A."/>
            <person name="Vos M.C."/>
            <person name="Ahmed N."/>
            <person name="Brown T."/>
            <person name="Crook D."/>
            <person name="Lamagni T."/>
            <person name="Phin N."/>
            <person name="Smith E.G."/>
            <person name="Zambon M."/>
            <person name="Serr A."/>
            <person name="Goetting T."/>
            <person name="Ebner W."/>
            <person name="Thuermer A."/>
            <person name="Utpatel C."/>
            <person name="Sproer C."/>
            <person name="Bunk B."/>
            <person name="Nubel U."/>
            <person name="Bloemberg G."/>
            <person name="Bottger E."/>
            <person name="Niemann S."/>
            <person name="Wagner D."/>
            <person name="Sax H."/>
        </authorList>
    </citation>
    <scope>NUCLEOTIDE SEQUENCE [LARGE SCALE GENOMIC DNA]</scope>
    <source>
        <strain evidence="2 4">ZUERICH-2</strain>
    </source>
</reference>
<reference evidence="3" key="2">
    <citation type="submission" date="2023-06" db="EMBL/GenBank/DDBJ databases">
        <title>Itaconate inhibition of nontuberculous mycobacteria.</title>
        <authorList>
            <person name="Breen P."/>
            <person name="Zimbric M."/>
            <person name="Caverly L."/>
        </authorList>
    </citation>
    <scope>NUCLEOTIDE SEQUENCE</scope>
    <source>
        <strain evidence="3">FLAC1071</strain>
    </source>
</reference>
<evidence type="ECO:0000313" key="3">
    <source>
        <dbReference type="EMBL" id="MDM3929577.1"/>
    </source>
</evidence>